<dbReference type="KEGG" id="ntr:B0W44_15535"/>
<dbReference type="SUPFAM" id="SSF46785">
    <property type="entry name" value="Winged helix' DNA-binding domain"/>
    <property type="match status" value="1"/>
</dbReference>
<dbReference type="SUPFAM" id="SSF53850">
    <property type="entry name" value="Periplasmic binding protein-like II"/>
    <property type="match status" value="1"/>
</dbReference>
<dbReference type="InterPro" id="IPR000847">
    <property type="entry name" value="LysR_HTH_N"/>
</dbReference>
<protein>
    <submittedName>
        <fullName evidence="6">LysR family transcriptional regulator</fullName>
    </submittedName>
</protein>
<dbReference type="GO" id="GO:0000976">
    <property type="term" value="F:transcription cis-regulatory region binding"/>
    <property type="evidence" value="ECO:0007669"/>
    <property type="project" value="TreeGrafter"/>
</dbReference>
<keyword evidence="2" id="KW-0805">Transcription regulation</keyword>
<dbReference type="PANTHER" id="PTHR30126">
    <property type="entry name" value="HTH-TYPE TRANSCRIPTIONAL REGULATOR"/>
    <property type="match status" value="1"/>
</dbReference>
<dbReference type="Pfam" id="PF03466">
    <property type="entry name" value="LysR_substrate"/>
    <property type="match status" value="1"/>
</dbReference>
<evidence type="ECO:0000256" key="2">
    <source>
        <dbReference type="ARBA" id="ARBA00023015"/>
    </source>
</evidence>
<dbReference type="Pfam" id="PF00126">
    <property type="entry name" value="HTH_1"/>
    <property type="match status" value="1"/>
</dbReference>
<feature type="domain" description="HTH lysR-type" evidence="5">
    <location>
        <begin position="1"/>
        <end position="58"/>
    </location>
</feature>
<evidence type="ECO:0000259" key="5">
    <source>
        <dbReference type="PROSITE" id="PS50931"/>
    </source>
</evidence>
<dbReference type="Gene3D" id="3.40.190.10">
    <property type="entry name" value="Periplasmic binding protein-like II"/>
    <property type="match status" value="2"/>
</dbReference>
<evidence type="ECO:0000313" key="6">
    <source>
        <dbReference type="EMBL" id="AQS57611.1"/>
    </source>
</evidence>
<dbReference type="CDD" id="cd08420">
    <property type="entry name" value="PBP2_CysL_like"/>
    <property type="match status" value="1"/>
</dbReference>
<dbReference type="Proteomes" id="UP000188603">
    <property type="component" value="Chromosome"/>
</dbReference>
<name>A0A1U9KC92_9BACL</name>
<keyword evidence="3" id="KW-0238">DNA-binding</keyword>
<dbReference type="AlphaFoldDB" id="A0A1U9KC92"/>
<dbReference type="Gene3D" id="1.10.10.10">
    <property type="entry name" value="Winged helix-like DNA-binding domain superfamily/Winged helix DNA-binding domain"/>
    <property type="match status" value="1"/>
</dbReference>
<evidence type="ECO:0000256" key="3">
    <source>
        <dbReference type="ARBA" id="ARBA00023125"/>
    </source>
</evidence>
<reference evidence="6 7" key="1">
    <citation type="journal article" date="2015" name="Int. J. Syst. Evol. Microbiol.">
        <title>Novibacillus thermophilus gen. nov., sp. nov., a Gram-staining-negative and moderately thermophilic member of the family Thermoactinomycetaceae.</title>
        <authorList>
            <person name="Yang G."/>
            <person name="Chen J."/>
            <person name="Zhou S."/>
        </authorList>
    </citation>
    <scope>NUCLEOTIDE SEQUENCE [LARGE SCALE GENOMIC DNA]</scope>
    <source>
        <strain evidence="6 7">SG-1</strain>
    </source>
</reference>
<dbReference type="InterPro" id="IPR005119">
    <property type="entry name" value="LysR_subst-bd"/>
</dbReference>
<dbReference type="EMBL" id="CP019699">
    <property type="protein sequence ID" value="AQS57611.1"/>
    <property type="molecule type" value="Genomic_DNA"/>
</dbReference>
<organism evidence="6 7">
    <name type="scientific">Novibacillus thermophilus</name>
    <dbReference type="NCBI Taxonomy" id="1471761"/>
    <lineage>
        <taxon>Bacteria</taxon>
        <taxon>Bacillati</taxon>
        <taxon>Bacillota</taxon>
        <taxon>Bacilli</taxon>
        <taxon>Bacillales</taxon>
        <taxon>Thermoactinomycetaceae</taxon>
        <taxon>Novibacillus</taxon>
    </lineage>
</organism>
<evidence type="ECO:0000313" key="7">
    <source>
        <dbReference type="Proteomes" id="UP000188603"/>
    </source>
</evidence>
<evidence type="ECO:0000256" key="4">
    <source>
        <dbReference type="ARBA" id="ARBA00023163"/>
    </source>
</evidence>
<evidence type="ECO:0000256" key="1">
    <source>
        <dbReference type="ARBA" id="ARBA00009437"/>
    </source>
</evidence>
<gene>
    <name evidence="6" type="ORF">B0W44_15535</name>
</gene>
<dbReference type="InterPro" id="IPR036388">
    <property type="entry name" value="WH-like_DNA-bd_sf"/>
</dbReference>
<dbReference type="PANTHER" id="PTHR30126:SF39">
    <property type="entry name" value="HTH-TYPE TRANSCRIPTIONAL REGULATOR CYSL"/>
    <property type="match status" value="1"/>
</dbReference>
<sequence>MNIRHLEIFCLVVEEGSISQAARRAYLSQPAVTRQIRQLEVHYGTPLFDRTDGKLAVTKAGKTLYQYAKTITTDFRNSEEAIRRLAGKIEPHLKIGASLTIGEYLLPEILGRFKRVNPHIKLSLKIGNTPAMLEALTMNHIHIALVEGVVEDNYFDVSKFAEDELILVCSSEHPWEKKQEIYLKELLHERMIWREEDSGTRKIIENVFKQHNMLDKIENYMELGSTQAIKAAVEANLGISILPKMSVEKELKSGTLHRVKIEQLRLKRDLWLVTKSSRFEYAELDKLIAFIQSYDRP</sequence>
<dbReference type="GO" id="GO:0003700">
    <property type="term" value="F:DNA-binding transcription factor activity"/>
    <property type="evidence" value="ECO:0007669"/>
    <property type="project" value="InterPro"/>
</dbReference>
<dbReference type="FunFam" id="1.10.10.10:FF:000001">
    <property type="entry name" value="LysR family transcriptional regulator"/>
    <property type="match status" value="1"/>
</dbReference>
<keyword evidence="4" id="KW-0804">Transcription</keyword>
<comment type="similarity">
    <text evidence="1">Belongs to the LysR transcriptional regulatory family.</text>
</comment>
<dbReference type="PRINTS" id="PR00039">
    <property type="entry name" value="HTHLYSR"/>
</dbReference>
<dbReference type="InterPro" id="IPR036390">
    <property type="entry name" value="WH_DNA-bd_sf"/>
</dbReference>
<proteinExistence type="inferred from homology"/>
<dbReference type="PROSITE" id="PS50931">
    <property type="entry name" value="HTH_LYSR"/>
    <property type="match status" value="1"/>
</dbReference>
<dbReference type="STRING" id="1471761.B0W44_15535"/>
<accession>A0A1U9KC92</accession>
<keyword evidence="7" id="KW-1185">Reference proteome</keyword>
<dbReference type="OrthoDB" id="9785745at2"/>